<keyword evidence="2" id="KW-0732">Signal</keyword>
<protein>
    <submittedName>
        <fullName evidence="5">Putative iron-regulated protein</fullName>
    </submittedName>
</protein>
<evidence type="ECO:0000313" key="6">
    <source>
        <dbReference type="Proteomes" id="UP000273643"/>
    </source>
</evidence>
<evidence type="ECO:0000259" key="4">
    <source>
        <dbReference type="Pfam" id="PF09375"/>
    </source>
</evidence>
<proteinExistence type="predicted"/>
<comment type="subcellular location">
    <subcellularLocation>
        <location evidence="1">Cell envelope</location>
    </subcellularLocation>
</comment>
<comment type="caution">
    <text evidence="5">The sequence shown here is derived from an EMBL/GenBank/DDBJ whole genome shotgun (WGS) entry which is preliminary data.</text>
</comment>
<accession>A0A3N1P016</accession>
<dbReference type="Gene3D" id="1.20.1420.20">
    <property type="entry name" value="M75 peptidase, HXXE motif"/>
    <property type="match status" value="1"/>
</dbReference>
<evidence type="ECO:0000256" key="3">
    <source>
        <dbReference type="SAM" id="MobiDB-lite"/>
    </source>
</evidence>
<dbReference type="GO" id="GO:0030313">
    <property type="term" value="C:cell envelope"/>
    <property type="evidence" value="ECO:0007669"/>
    <property type="project" value="UniProtKB-SubCell"/>
</dbReference>
<dbReference type="Proteomes" id="UP000273643">
    <property type="component" value="Unassembled WGS sequence"/>
</dbReference>
<evidence type="ECO:0000256" key="1">
    <source>
        <dbReference type="ARBA" id="ARBA00004196"/>
    </source>
</evidence>
<feature type="compositionally biased region" description="Polar residues" evidence="3">
    <location>
        <begin position="357"/>
        <end position="369"/>
    </location>
</feature>
<dbReference type="InterPro" id="IPR038352">
    <property type="entry name" value="Imelysin_sf"/>
</dbReference>
<evidence type="ECO:0000313" key="5">
    <source>
        <dbReference type="EMBL" id="ROQ21389.1"/>
    </source>
</evidence>
<name>A0A3N1P016_9GAMM</name>
<dbReference type="PROSITE" id="PS51257">
    <property type="entry name" value="PROKAR_LIPOPROTEIN"/>
    <property type="match status" value="1"/>
</dbReference>
<gene>
    <name evidence="5" type="ORF">EDC38_2013</name>
</gene>
<keyword evidence="6" id="KW-1185">Reference proteome</keyword>
<feature type="region of interest" description="Disordered" evidence="3">
    <location>
        <begin position="350"/>
        <end position="379"/>
    </location>
</feature>
<dbReference type="EMBL" id="RJUK01000001">
    <property type="protein sequence ID" value="ROQ21389.1"/>
    <property type="molecule type" value="Genomic_DNA"/>
</dbReference>
<sequence length="379" mass="41719">MRFPHSLPLLTALLLIGCDPGPESPGPTPDESPRETQSIAAPDPALADSTLSAWQQGEQWLSEARTACAAMHERLDAFLAQPGEDGLVATREAWHQCHTRWHHLEPLLTLGESSPGLFGDLREVAFQVDAHPIQPGYLDGLENYPYSGIVNDITLSINAQTLREQHGLTDEADVALGLHALEFLLWDEQGDRPVSDFEPRTSAGDDPMNAERTVDQLPNNRRRALVRLISQLLQDDLALLEQHWQSTSGRLPATYRKLSPASRLPLLSDALRSLLQERLPRELAQLEEPEQAHNAFAGQSLSVVVSALAGTDQLLNAGDPAVVQWLIPEPKRTDWQTQWQTLSRNLNEADEIDPQGLSEQLRSLGQALSTPAPELAPAP</sequence>
<feature type="region of interest" description="Disordered" evidence="3">
    <location>
        <begin position="19"/>
        <end position="39"/>
    </location>
</feature>
<organism evidence="5 6">
    <name type="scientific">Marinimicrobium koreense</name>
    <dbReference type="NCBI Taxonomy" id="306545"/>
    <lineage>
        <taxon>Bacteria</taxon>
        <taxon>Pseudomonadati</taxon>
        <taxon>Pseudomonadota</taxon>
        <taxon>Gammaproteobacteria</taxon>
        <taxon>Cellvibrionales</taxon>
        <taxon>Cellvibrionaceae</taxon>
        <taxon>Marinimicrobium</taxon>
    </lineage>
</organism>
<feature type="domain" description="Imelysin-like" evidence="4">
    <location>
        <begin position="64"/>
        <end position="318"/>
    </location>
</feature>
<evidence type="ECO:0000256" key="2">
    <source>
        <dbReference type="ARBA" id="ARBA00022729"/>
    </source>
</evidence>
<dbReference type="InterPro" id="IPR018976">
    <property type="entry name" value="Imelysin-like"/>
</dbReference>
<reference evidence="5 6" key="1">
    <citation type="submission" date="2018-11" db="EMBL/GenBank/DDBJ databases">
        <title>Genomic Encyclopedia of Type Strains, Phase IV (KMG-IV): sequencing the most valuable type-strain genomes for metagenomic binning, comparative biology and taxonomic classification.</title>
        <authorList>
            <person name="Goeker M."/>
        </authorList>
    </citation>
    <scope>NUCLEOTIDE SEQUENCE [LARGE SCALE GENOMIC DNA]</scope>
    <source>
        <strain evidence="5 6">DSM 16974</strain>
    </source>
</reference>
<dbReference type="AlphaFoldDB" id="A0A3N1P016"/>
<dbReference type="Pfam" id="PF09375">
    <property type="entry name" value="Peptidase_M75"/>
    <property type="match status" value="1"/>
</dbReference>